<evidence type="ECO:0000256" key="4">
    <source>
        <dbReference type="ARBA" id="ARBA00022801"/>
    </source>
</evidence>
<feature type="domain" description="Glycoside hydrolase family 42 N-terminal" evidence="7">
    <location>
        <begin position="6"/>
        <end position="374"/>
    </location>
</feature>
<dbReference type="Pfam" id="PF08532">
    <property type="entry name" value="Glyco_hydro_42M"/>
    <property type="match status" value="1"/>
</dbReference>
<feature type="domain" description="Beta-galactosidase trimerisation" evidence="8">
    <location>
        <begin position="385"/>
        <end position="584"/>
    </location>
</feature>
<dbReference type="PIRSF" id="PIRSF001084">
    <property type="entry name" value="B-galactosidase"/>
    <property type="match status" value="1"/>
</dbReference>
<evidence type="ECO:0000259" key="8">
    <source>
        <dbReference type="Pfam" id="PF08532"/>
    </source>
</evidence>
<dbReference type="RefSeq" id="WP_259484716.1">
    <property type="nucleotide sequence ID" value="NZ_JANTEZ010000001.1"/>
</dbReference>
<reference evidence="9" key="1">
    <citation type="submission" date="2022-08" db="EMBL/GenBank/DDBJ databases">
        <authorList>
            <person name="Deng Y."/>
            <person name="Han X.-F."/>
            <person name="Zhang Y.-Q."/>
        </authorList>
    </citation>
    <scope>NUCLEOTIDE SEQUENCE</scope>
    <source>
        <strain evidence="9">CPCC 205716</strain>
    </source>
</reference>
<dbReference type="EC" id="3.2.1.23" evidence="3 6"/>
<dbReference type="PANTHER" id="PTHR36447">
    <property type="entry name" value="BETA-GALACTOSIDASE GANA"/>
    <property type="match status" value="1"/>
</dbReference>
<dbReference type="Pfam" id="PF02449">
    <property type="entry name" value="Glyco_hydro_42"/>
    <property type="match status" value="1"/>
</dbReference>
<evidence type="ECO:0000256" key="5">
    <source>
        <dbReference type="ARBA" id="ARBA00023295"/>
    </source>
</evidence>
<proteinExistence type="inferred from homology"/>
<dbReference type="InterPro" id="IPR017853">
    <property type="entry name" value="GH"/>
</dbReference>
<comment type="similarity">
    <text evidence="2 6">Belongs to the glycosyl hydrolase 42 family.</text>
</comment>
<dbReference type="EMBL" id="JANTEZ010000001">
    <property type="protein sequence ID" value="MCS5713166.1"/>
    <property type="molecule type" value="Genomic_DNA"/>
</dbReference>
<organism evidence="9 10">
    <name type="scientific">Herbiconiux gentiana</name>
    <dbReference type="NCBI Taxonomy" id="2970912"/>
    <lineage>
        <taxon>Bacteria</taxon>
        <taxon>Bacillati</taxon>
        <taxon>Actinomycetota</taxon>
        <taxon>Actinomycetes</taxon>
        <taxon>Micrococcales</taxon>
        <taxon>Microbacteriaceae</taxon>
        <taxon>Herbiconiux</taxon>
    </lineage>
</organism>
<accession>A0ABT2GAL0</accession>
<dbReference type="InterPro" id="IPR029062">
    <property type="entry name" value="Class_I_gatase-like"/>
</dbReference>
<protein>
    <recommendedName>
        <fullName evidence="3 6">Beta-galactosidase</fullName>
        <shortName evidence="6">Beta-gal</shortName>
        <ecNumber evidence="3 6">3.2.1.23</ecNumber>
    </recommendedName>
</protein>
<dbReference type="CDD" id="cd03143">
    <property type="entry name" value="A4_beta-galactosidase_middle_domain"/>
    <property type="match status" value="1"/>
</dbReference>
<keyword evidence="5 6" id="KW-0326">Glycosidase</keyword>
<evidence type="ECO:0000256" key="6">
    <source>
        <dbReference type="PIRNR" id="PIRNR001084"/>
    </source>
</evidence>
<comment type="caution">
    <text evidence="9">The sequence shown here is derived from an EMBL/GenBank/DDBJ whole genome shotgun (WGS) entry which is preliminary data.</text>
</comment>
<evidence type="ECO:0000313" key="10">
    <source>
        <dbReference type="Proteomes" id="UP001165580"/>
    </source>
</evidence>
<keyword evidence="4 6" id="KW-0378">Hydrolase</keyword>
<evidence type="ECO:0000256" key="2">
    <source>
        <dbReference type="ARBA" id="ARBA00005940"/>
    </source>
</evidence>
<keyword evidence="10" id="KW-1185">Reference proteome</keyword>
<dbReference type="InterPro" id="IPR013738">
    <property type="entry name" value="Beta_galactosidase_Trimer"/>
</dbReference>
<comment type="catalytic activity">
    <reaction evidence="1 6">
        <text>Hydrolysis of terminal non-reducing beta-D-galactose residues in beta-D-galactosides.</text>
        <dbReference type="EC" id="3.2.1.23"/>
    </reaction>
</comment>
<dbReference type="Gene3D" id="3.20.20.80">
    <property type="entry name" value="Glycosidases"/>
    <property type="match status" value="1"/>
</dbReference>
<evidence type="ECO:0000256" key="1">
    <source>
        <dbReference type="ARBA" id="ARBA00001412"/>
    </source>
</evidence>
<dbReference type="Proteomes" id="UP001165580">
    <property type="component" value="Unassembled WGS sequence"/>
</dbReference>
<sequence length="638" mass="70687">MYFGGDYNPEQWPDSVWDEDVSLMAQAGVNLVSVGIFSWARLQPAEGVFDFEWLDRILDKLHANGIAVDLATATASPPPWLVRAYPDVLPVTDSGEVLGLGSRQHYAPTSPDYRRLAGELVTEIARRYANHPAVVMWHVNNEYACHVRADYSMHAASAFRVWLEARYVDIEQLNTAWGTSFWSQSYGSFAEVDPPRKAPTTQNPCAVLDFRRFTSDSILSLYTMERDIIRAAGASQPITTNFMGPFPDLNYWDWADEVDFVSDDNYPDPRDLEAFRHAAFARDLMRSLKPGVPWLLMEQAPNSVQWRSNNAAKKPGQMAAWSEQAIARGSDGVLFFQWRQSRAGQEKFHSAMVPHSGVRSRTWREVVELGCSLENRVWSDPPRGDVAIVFDWENWWALRQPDLPADIDYYSVVFAWYKALHDQNVQVSFVRPTDDLSTFAMVVAPALYLLGEAGARSLETFVDGGGVLLTTAFVDVVDTRDHFRAGGYSVQLAGVLGGEPIDFSGIEPTDGRTVHTSDGSILEPTILIEDFVVADGEILALLDTGAPAVVVNRFGLGVSFHLTTFFDAEGIEWTLRRALEVARVESVLAGAAPIIEAVRTAQGITVINQGEGSVEIALPVGPVTLGPFEVVHLRGAEM</sequence>
<name>A0ABT2GAL0_9MICO</name>
<evidence type="ECO:0000313" key="9">
    <source>
        <dbReference type="EMBL" id="MCS5713166.1"/>
    </source>
</evidence>
<dbReference type="PANTHER" id="PTHR36447:SF1">
    <property type="entry name" value="BETA-GALACTOSIDASE GANA"/>
    <property type="match status" value="1"/>
</dbReference>
<evidence type="ECO:0000256" key="3">
    <source>
        <dbReference type="ARBA" id="ARBA00012756"/>
    </source>
</evidence>
<dbReference type="SUPFAM" id="SSF52317">
    <property type="entry name" value="Class I glutamine amidotransferase-like"/>
    <property type="match status" value="1"/>
</dbReference>
<dbReference type="Gene3D" id="3.40.50.880">
    <property type="match status" value="1"/>
</dbReference>
<evidence type="ECO:0000259" key="7">
    <source>
        <dbReference type="Pfam" id="PF02449"/>
    </source>
</evidence>
<dbReference type="InterPro" id="IPR013529">
    <property type="entry name" value="Glyco_hydro_42_N"/>
</dbReference>
<dbReference type="SUPFAM" id="SSF51445">
    <property type="entry name" value="(Trans)glycosidases"/>
    <property type="match status" value="1"/>
</dbReference>
<gene>
    <name evidence="9" type="ORF">NVV95_01230</name>
</gene>
<dbReference type="InterPro" id="IPR003476">
    <property type="entry name" value="Glyco_hydro_42"/>
</dbReference>